<keyword evidence="3" id="KW-1185">Reference proteome</keyword>
<evidence type="ECO:0000313" key="2">
    <source>
        <dbReference type="EMBL" id="AWB91215.1"/>
    </source>
</evidence>
<feature type="region of interest" description="Disordered" evidence="1">
    <location>
        <begin position="1"/>
        <end position="39"/>
    </location>
</feature>
<evidence type="ECO:0000313" key="3">
    <source>
        <dbReference type="Proteomes" id="UP000244384"/>
    </source>
</evidence>
<accession>A0A2S0WIQ3</accession>
<gene>
    <name evidence="2" type="ORF">C3E78_02685</name>
</gene>
<protein>
    <submittedName>
        <fullName evidence="2">Uncharacterized protein</fullName>
    </submittedName>
</protein>
<name>A0A2S0WIQ3_9ACTN</name>
<proteinExistence type="predicted"/>
<feature type="compositionally biased region" description="Polar residues" evidence="1">
    <location>
        <begin position="17"/>
        <end position="26"/>
    </location>
</feature>
<organism evidence="2 3">
    <name type="scientific">Aeromicrobium chenweiae</name>
    <dbReference type="NCBI Taxonomy" id="2079793"/>
    <lineage>
        <taxon>Bacteria</taxon>
        <taxon>Bacillati</taxon>
        <taxon>Actinomycetota</taxon>
        <taxon>Actinomycetes</taxon>
        <taxon>Propionibacteriales</taxon>
        <taxon>Nocardioidaceae</taxon>
        <taxon>Aeromicrobium</taxon>
    </lineage>
</organism>
<dbReference type="EMBL" id="CP026952">
    <property type="protein sequence ID" value="AWB91215.1"/>
    <property type="molecule type" value="Genomic_DNA"/>
</dbReference>
<reference evidence="3" key="1">
    <citation type="submission" date="2018-01" db="EMBL/GenBank/DDBJ databases">
        <authorList>
            <person name="Li J."/>
        </authorList>
    </citation>
    <scope>NUCLEOTIDE SEQUENCE [LARGE SCALE GENOMIC DNA]</scope>
    <source>
        <strain evidence="3">592</strain>
    </source>
</reference>
<dbReference type="KEGG" id="aez:C3E78_02685"/>
<sequence length="67" mass="7415">MVLSERSACSGRRRDQPSLTSTTSGLWSDGMGFTSRPSLPISTMLRQASTRLRDGSTKTWSTWSPHL</sequence>
<dbReference type="AlphaFoldDB" id="A0A2S0WIQ3"/>
<evidence type="ECO:0000256" key="1">
    <source>
        <dbReference type="SAM" id="MobiDB-lite"/>
    </source>
</evidence>
<dbReference type="Proteomes" id="UP000244384">
    <property type="component" value="Chromosome"/>
</dbReference>